<dbReference type="EMBL" id="JBBYHT010000009">
    <property type="protein sequence ID" value="MEL1248988.1"/>
    <property type="molecule type" value="Genomic_DNA"/>
</dbReference>
<evidence type="ECO:0000259" key="3">
    <source>
        <dbReference type="Pfam" id="PF18962"/>
    </source>
</evidence>
<dbReference type="Proteomes" id="UP001393056">
    <property type="component" value="Unassembled WGS sequence"/>
</dbReference>
<accession>A0ABU9I983</accession>
<evidence type="ECO:0000313" key="4">
    <source>
        <dbReference type="EMBL" id="MEL1248988.1"/>
    </source>
</evidence>
<sequence>MKKTLLTLSLFASFFSFSQVLQSDNFNSFVIGNVGTAFSGASTGQGGYYTEAANGAAPTTSNNAANSNFQVVSTGNSSTNGLSIVGPNGDKGSRFMWKNGLPTAWTGRTPGNNIIEVEVDVNPGTRGTSRNSFGVRIYNADFTRTLAGFQVNASTGELFLVAYSTPSPDPVGNYSYPLAAAPGVQLPQNTWSRVGISYNFTTGEVLINSTAITGGPLGVNGSSPSTNPAEVDFVVTSGSVVGPPAINNTAAATMRFDNLVTRASNTDTLLSSNQFTIGDNSFVVYPNPTRDLLSISNPNNFDIKNTTVTDINGRVVKNQAGSLTQINVSDLNAGVYFVTIEAAEGKTTKKFIKQ</sequence>
<dbReference type="RefSeq" id="WP_341683858.1">
    <property type="nucleotide sequence ID" value="NZ_JBBYHT010000009.1"/>
</dbReference>
<protein>
    <submittedName>
        <fullName evidence="4">T9SS type A sorting domain-containing protein</fullName>
    </submittedName>
</protein>
<comment type="caution">
    <text evidence="4">The sequence shown here is derived from an EMBL/GenBank/DDBJ whole genome shotgun (WGS) entry which is preliminary data.</text>
</comment>
<gene>
    <name evidence="4" type="ORF">AAEO58_13120</name>
</gene>
<proteinExistence type="predicted"/>
<name>A0ABU9I983_9FLAO</name>
<organism evidence="4 5">
    <name type="scientific">Flavobacterium helocola</name>
    <dbReference type="NCBI Taxonomy" id="3139139"/>
    <lineage>
        <taxon>Bacteria</taxon>
        <taxon>Pseudomonadati</taxon>
        <taxon>Bacteroidota</taxon>
        <taxon>Flavobacteriia</taxon>
        <taxon>Flavobacteriales</taxon>
        <taxon>Flavobacteriaceae</taxon>
        <taxon>Flavobacterium</taxon>
    </lineage>
</organism>
<feature type="chain" id="PRO_5045296099" evidence="2">
    <location>
        <begin position="19"/>
        <end position="354"/>
    </location>
</feature>
<reference evidence="4 5" key="1">
    <citation type="submission" date="2024-04" db="EMBL/GenBank/DDBJ databases">
        <title>Flavobacterium sp. DGU41 16S ribosomal RNA gene Genome sequencing and assembly.</title>
        <authorList>
            <person name="Park S."/>
        </authorList>
    </citation>
    <scope>NUCLEOTIDE SEQUENCE [LARGE SCALE GENOMIC DNA]</scope>
    <source>
        <strain evidence="4 5">DGU41</strain>
    </source>
</reference>
<evidence type="ECO:0000313" key="5">
    <source>
        <dbReference type="Proteomes" id="UP001393056"/>
    </source>
</evidence>
<keyword evidence="5" id="KW-1185">Reference proteome</keyword>
<evidence type="ECO:0000256" key="2">
    <source>
        <dbReference type="SAM" id="SignalP"/>
    </source>
</evidence>
<feature type="domain" description="Secretion system C-terminal sorting" evidence="3">
    <location>
        <begin position="284"/>
        <end position="352"/>
    </location>
</feature>
<dbReference type="NCBIfam" id="TIGR04183">
    <property type="entry name" value="Por_Secre_tail"/>
    <property type="match status" value="1"/>
</dbReference>
<evidence type="ECO:0000256" key="1">
    <source>
        <dbReference type="ARBA" id="ARBA00022729"/>
    </source>
</evidence>
<dbReference type="InterPro" id="IPR026444">
    <property type="entry name" value="Secre_tail"/>
</dbReference>
<dbReference type="Pfam" id="PF18962">
    <property type="entry name" value="Por_Secre_tail"/>
    <property type="match status" value="1"/>
</dbReference>
<feature type="signal peptide" evidence="2">
    <location>
        <begin position="1"/>
        <end position="18"/>
    </location>
</feature>
<keyword evidence="1 2" id="KW-0732">Signal</keyword>